<dbReference type="SUPFAM" id="SSF53098">
    <property type="entry name" value="Ribonuclease H-like"/>
    <property type="match status" value="1"/>
</dbReference>
<reference evidence="1 2" key="1">
    <citation type="journal article" date="2014" name="Genome Announc.">
        <title>Draft Genome Sequence of Geobacillus icigianus Strain G1w1T Isolated from Hot Springs in the Valley of Geysers, Kamchatka (Russian Federation).</title>
        <authorList>
            <person name="Bryanskaya A.V."/>
            <person name="Rozanov A.S."/>
            <person name="Logacheva M.D."/>
            <person name="Kotenko A.V."/>
            <person name="Peltek S.E."/>
        </authorList>
    </citation>
    <scope>NUCLEOTIDE SEQUENCE [LARGE SCALE GENOMIC DNA]</scope>
    <source>
        <strain evidence="1 2">G1w1</strain>
    </source>
</reference>
<dbReference type="EMBL" id="JPYA02000003">
    <property type="protein sequence ID" value="MEB3751721.1"/>
    <property type="molecule type" value="Genomic_DNA"/>
</dbReference>
<proteinExistence type="predicted"/>
<dbReference type="InterPro" id="IPR012337">
    <property type="entry name" value="RNaseH-like_sf"/>
</dbReference>
<organism evidence="1 2">
    <name type="scientific">Geobacillus icigianus</name>
    <dbReference type="NCBI Taxonomy" id="1430331"/>
    <lineage>
        <taxon>Bacteria</taxon>
        <taxon>Bacillati</taxon>
        <taxon>Bacillota</taxon>
        <taxon>Bacilli</taxon>
        <taxon>Bacillales</taxon>
        <taxon>Anoxybacillaceae</taxon>
        <taxon>Geobacillus</taxon>
    </lineage>
</organism>
<evidence type="ECO:0000313" key="1">
    <source>
        <dbReference type="EMBL" id="MEB3751721.1"/>
    </source>
</evidence>
<comment type="caution">
    <text evidence="1">The sequence shown here is derived from an EMBL/GenBank/DDBJ whole genome shotgun (WGS) entry which is preliminary data.</text>
</comment>
<dbReference type="Proteomes" id="UP000029267">
    <property type="component" value="Unassembled WGS sequence"/>
</dbReference>
<keyword evidence="2" id="KW-1185">Reference proteome</keyword>
<sequence>MVQLCSALALKQNTSLSAEGLNQRFHEKAVSFLKAVFEKLLIHQTQEARHVCQRHSLFRRIRILDSTSFQLPPEIQGIYEGCAGPRVKIQLEYEWLEGKVLHVDVEDARHHDAAYGASLRSTIQEGDLCLKDLGGR</sequence>
<evidence type="ECO:0000313" key="2">
    <source>
        <dbReference type="Proteomes" id="UP000029267"/>
    </source>
</evidence>
<accession>A0ABU6BII6</accession>
<protein>
    <submittedName>
        <fullName evidence="1">IS4 family transposase ISGka3</fullName>
    </submittedName>
</protein>
<gene>
    <name evidence="1" type="ORF">EP10_002576</name>
</gene>
<name>A0ABU6BII6_9BACL</name>